<feature type="non-terminal residue" evidence="2">
    <location>
        <position position="1"/>
    </location>
</feature>
<feature type="region of interest" description="Disordered" evidence="1">
    <location>
        <begin position="1"/>
        <end position="28"/>
    </location>
</feature>
<evidence type="ECO:0000313" key="2">
    <source>
        <dbReference type="EMBL" id="MCE3051979.1"/>
    </source>
</evidence>
<name>A0ABS8WS40_DATST</name>
<protein>
    <submittedName>
        <fullName evidence="2">Uncharacterized protein</fullName>
    </submittedName>
</protein>
<accession>A0ABS8WS40</accession>
<gene>
    <name evidence="2" type="ORF">HAX54_051341</name>
</gene>
<evidence type="ECO:0000256" key="1">
    <source>
        <dbReference type="SAM" id="MobiDB-lite"/>
    </source>
</evidence>
<keyword evidence="3" id="KW-1185">Reference proteome</keyword>
<reference evidence="2 3" key="1">
    <citation type="journal article" date="2021" name="BMC Genomics">
        <title>Datura genome reveals duplications of psychoactive alkaloid biosynthetic genes and high mutation rate following tissue culture.</title>
        <authorList>
            <person name="Rajewski A."/>
            <person name="Carter-House D."/>
            <person name="Stajich J."/>
            <person name="Litt A."/>
        </authorList>
    </citation>
    <scope>NUCLEOTIDE SEQUENCE [LARGE SCALE GENOMIC DNA]</scope>
    <source>
        <strain evidence="2">AR-01</strain>
    </source>
</reference>
<comment type="caution">
    <text evidence="2">The sequence shown here is derived from an EMBL/GenBank/DDBJ whole genome shotgun (WGS) entry which is preliminary data.</text>
</comment>
<dbReference type="EMBL" id="JACEIK010009116">
    <property type="protein sequence ID" value="MCE3051979.1"/>
    <property type="molecule type" value="Genomic_DNA"/>
</dbReference>
<proteinExistence type="predicted"/>
<evidence type="ECO:0000313" key="3">
    <source>
        <dbReference type="Proteomes" id="UP000823775"/>
    </source>
</evidence>
<organism evidence="2 3">
    <name type="scientific">Datura stramonium</name>
    <name type="common">Jimsonweed</name>
    <name type="synonym">Common thornapple</name>
    <dbReference type="NCBI Taxonomy" id="4076"/>
    <lineage>
        <taxon>Eukaryota</taxon>
        <taxon>Viridiplantae</taxon>
        <taxon>Streptophyta</taxon>
        <taxon>Embryophyta</taxon>
        <taxon>Tracheophyta</taxon>
        <taxon>Spermatophyta</taxon>
        <taxon>Magnoliopsida</taxon>
        <taxon>eudicotyledons</taxon>
        <taxon>Gunneridae</taxon>
        <taxon>Pentapetalae</taxon>
        <taxon>asterids</taxon>
        <taxon>lamiids</taxon>
        <taxon>Solanales</taxon>
        <taxon>Solanaceae</taxon>
        <taxon>Solanoideae</taxon>
        <taxon>Datureae</taxon>
        <taxon>Datura</taxon>
    </lineage>
</organism>
<dbReference type="Proteomes" id="UP000823775">
    <property type="component" value="Unassembled WGS sequence"/>
</dbReference>
<sequence length="77" mass="9138">KSELESANAMTCHEHYVQNETNDESKEYDEESMVLDHLTEDLKQFKDKEKFNFDETNVVNLRDDNQIKETKISVHMT</sequence>